<feature type="non-terminal residue" evidence="9">
    <location>
        <position position="258"/>
    </location>
</feature>
<evidence type="ECO:0000256" key="5">
    <source>
        <dbReference type="ARBA" id="ARBA00022741"/>
    </source>
</evidence>
<feature type="domain" description="NOD1/2 winged helix" evidence="8">
    <location>
        <begin position="78"/>
        <end position="137"/>
    </location>
</feature>
<keyword evidence="5" id="KW-0547">Nucleotide-binding</keyword>
<evidence type="ECO:0000313" key="10">
    <source>
        <dbReference type="Proteomes" id="UP001529510"/>
    </source>
</evidence>
<feature type="non-terminal residue" evidence="9">
    <location>
        <position position="1"/>
    </location>
</feature>
<dbReference type="AlphaFoldDB" id="A0ABD0RUJ0"/>
<proteinExistence type="predicted"/>
<dbReference type="EMBL" id="JAMKFB020000001">
    <property type="protein sequence ID" value="KAL0202229.1"/>
    <property type="molecule type" value="Genomic_DNA"/>
</dbReference>
<dbReference type="Pfam" id="PF17779">
    <property type="entry name" value="WHD_NOD2"/>
    <property type="match status" value="1"/>
</dbReference>
<comment type="subcellular location">
    <subcellularLocation>
        <location evidence="1">Cytoplasm</location>
    </subcellularLocation>
</comment>
<evidence type="ECO:0008006" key="11">
    <source>
        <dbReference type="Google" id="ProtNLM"/>
    </source>
</evidence>
<feature type="domain" description="NACHT LRR and PYD" evidence="7">
    <location>
        <begin position="139"/>
        <end position="256"/>
    </location>
</feature>
<keyword evidence="10" id="KW-1185">Reference proteome</keyword>
<evidence type="ECO:0000256" key="1">
    <source>
        <dbReference type="ARBA" id="ARBA00004496"/>
    </source>
</evidence>
<dbReference type="GO" id="GO:0005737">
    <property type="term" value="C:cytoplasm"/>
    <property type="evidence" value="ECO:0007669"/>
    <property type="project" value="UniProtKB-SubCell"/>
</dbReference>
<organism evidence="9 10">
    <name type="scientific">Cirrhinus mrigala</name>
    <name type="common">Mrigala</name>
    <dbReference type="NCBI Taxonomy" id="683832"/>
    <lineage>
        <taxon>Eukaryota</taxon>
        <taxon>Metazoa</taxon>
        <taxon>Chordata</taxon>
        <taxon>Craniata</taxon>
        <taxon>Vertebrata</taxon>
        <taxon>Euteleostomi</taxon>
        <taxon>Actinopterygii</taxon>
        <taxon>Neopterygii</taxon>
        <taxon>Teleostei</taxon>
        <taxon>Ostariophysi</taxon>
        <taxon>Cypriniformes</taxon>
        <taxon>Cyprinidae</taxon>
        <taxon>Labeoninae</taxon>
        <taxon>Labeonini</taxon>
        <taxon>Cirrhinus</taxon>
    </lineage>
</organism>
<evidence type="ECO:0000256" key="2">
    <source>
        <dbReference type="ARBA" id="ARBA00022490"/>
    </source>
</evidence>
<name>A0ABD0RUJ0_CIRMR</name>
<evidence type="ECO:0000256" key="4">
    <source>
        <dbReference type="ARBA" id="ARBA00022737"/>
    </source>
</evidence>
<keyword evidence="3" id="KW-0433">Leucine-rich repeat</keyword>
<sequence>IISHIRRARSLHIMCHIPIFCWISSTVLQKLLKEDVSAEIPQTLTEMYIHFLLIQINMRNQKYEERDPEKLLQSNREVIVKLAEVAFKQLMKGNVMFYEEDLIESGIDVTDASVYSGICTEIFKEESVIHQRKVYSFIHLSIQEFLAAFYEFYCRLTKNRETLHELRMYMIYKDPLFRLQFSDATNKCDHKYVYSNYASDRLHDLLESAVDEALKSKNGHLDLFLRFLLGVSLESNQRLLQDLLTHTENSSENIRRTT</sequence>
<evidence type="ECO:0000256" key="6">
    <source>
        <dbReference type="ARBA" id="ARBA00022840"/>
    </source>
</evidence>
<dbReference type="InterPro" id="IPR041267">
    <property type="entry name" value="NLRP_HD2"/>
</dbReference>
<keyword evidence="4" id="KW-0677">Repeat</keyword>
<dbReference type="InterPro" id="IPR041075">
    <property type="entry name" value="NOD1/2_WH"/>
</dbReference>
<accession>A0ABD0RUJ0</accession>
<dbReference type="Pfam" id="PF17776">
    <property type="entry name" value="NLRC4_HD2"/>
    <property type="match status" value="1"/>
</dbReference>
<keyword evidence="6" id="KW-0067">ATP-binding</keyword>
<dbReference type="GO" id="GO:0005524">
    <property type="term" value="F:ATP binding"/>
    <property type="evidence" value="ECO:0007669"/>
    <property type="project" value="UniProtKB-KW"/>
</dbReference>
<dbReference type="InterPro" id="IPR051261">
    <property type="entry name" value="NLR"/>
</dbReference>
<evidence type="ECO:0000313" key="9">
    <source>
        <dbReference type="EMBL" id="KAL0202229.1"/>
    </source>
</evidence>
<dbReference type="Proteomes" id="UP001529510">
    <property type="component" value="Unassembled WGS sequence"/>
</dbReference>
<comment type="caution">
    <text evidence="9">The sequence shown here is derived from an EMBL/GenBank/DDBJ whole genome shotgun (WGS) entry which is preliminary data.</text>
</comment>
<evidence type="ECO:0000256" key="3">
    <source>
        <dbReference type="ARBA" id="ARBA00022614"/>
    </source>
</evidence>
<protein>
    <recommendedName>
        <fullName evidence="11">NLRC3-like protein</fullName>
    </recommendedName>
</protein>
<evidence type="ECO:0000259" key="7">
    <source>
        <dbReference type="Pfam" id="PF17776"/>
    </source>
</evidence>
<gene>
    <name evidence="9" type="ORF">M9458_000247</name>
</gene>
<reference evidence="9 10" key="1">
    <citation type="submission" date="2024-05" db="EMBL/GenBank/DDBJ databases">
        <title>Genome sequencing and assembly of Indian major carp, Cirrhinus mrigala (Hamilton, 1822).</title>
        <authorList>
            <person name="Mohindra V."/>
            <person name="Chowdhury L.M."/>
            <person name="Lal K."/>
            <person name="Jena J.K."/>
        </authorList>
    </citation>
    <scope>NUCLEOTIDE SEQUENCE [LARGE SCALE GENOMIC DNA]</scope>
    <source>
        <strain evidence="9">CM1030</strain>
        <tissue evidence="9">Blood</tissue>
    </source>
</reference>
<dbReference type="PANTHER" id="PTHR24106">
    <property type="entry name" value="NACHT, LRR AND CARD DOMAINS-CONTAINING"/>
    <property type="match status" value="1"/>
</dbReference>
<keyword evidence="2" id="KW-0963">Cytoplasm</keyword>
<evidence type="ECO:0000259" key="8">
    <source>
        <dbReference type="Pfam" id="PF17779"/>
    </source>
</evidence>